<evidence type="ECO:0000256" key="3">
    <source>
        <dbReference type="ARBA" id="ARBA00040173"/>
    </source>
</evidence>
<evidence type="ECO:0000313" key="4">
    <source>
        <dbReference type="EMBL" id="RBW69068.1"/>
    </source>
</evidence>
<organism evidence="4 5">
    <name type="scientific">Bacillus taeanensis</name>
    <dbReference type="NCBI Taxonomy" id="273032"/>
    <lineage>
        <taxon>Bacteria</taxon>
        <taxon>Bacillati</taxon>
        <taxon>Bacillota</taxon>
        <taxon>Bacilli</taxon>
        <taxon>Bacillales</taxon>
        <taxon>Bacillaceae</taxon>
        <taxon>Bacillus</taxon>
    </lineage>
</organism>
<dbReference type="SUPFAM" id="SSF46785">
    <property type="entry name" value="Winged helix' DNA-binding domain"/>
    <property type="match status" value="1"/>
</dbReference>
<protein>
    <recommendedName>
        <fullName evidence="3">HTH-type transcriptional regulator NsrR</fullName>
    </recommendedName>
</protein>
<dbReference type="GO" id="GO:0003677">
    <property type="term" value="F:DNA binding"/>
    <property type="evidence" value="ECO:0007669"/>
    <property type="project" value="UniProtKB-KW"/>
</dbReference>
<dbReference type="Gene3D" id="1.10.10.10">
    <property type="entry name" value="Winged helix-like DNA-binding domain superfamily/Winged helix DNA-binding domain"/>
    <property type="match status" value="1"/>
</dbReference>
<dbReference type="Proteomes" id="UP000253314">
    <property type="component" value="Unassembled WGS sequence"/>
</dbReference>
<dbReference type="PROSITE" id="PS51197">
    <property type="entry name" value="HTH_RRF2_2"/>
    <property type="match status" value="1"/>
</dbReference>
<evidence type="ECO:0000256" key="2">
    <source>
        <dbReference type="ARBA" id="ARBA00034078"/>
    </source>
</evidence>
<dbReference type="PANTHER" id="PTHR33221">
    <property type="entry name" value="WINGED HELIX-TURN-HELIX TRANSCRIPTIONAL REGULATOR, RRF2 FAMILY"/>
    <property type="match status" value="1"/>
</dbReference>
<reference evidence="4 5" key="1">
    <citation type="submission" date="2018-07" db="EMBL/GenBank/DDBJ databases">
        <title>Lottiidibacillus patelloidae gen. nov., sp. nov., isolated from the intestinal tract of a marine limpet and the reclassification of B. taeanensis BH030017T, B. algicola KMM 3737T and B. hwajinpoensis SW-72T as genus Lottiidibacillus.</title>
        <authorList>
            <person name="Liu R."/>
            <person name="Huang Z."/>
        </authorList>
    </citation>
    <scope>NUCLEOTIDE SEQUENCE [LARGE SCALE GENOMIC DNA]</scope>
    <source>
        <strain evidence="4 5">BH030017</strain>
    </source>
</reference>
<dbReference type="Pfam" id="PF02082">
    <property type="entry name" value="Rrf2"/>
    <property type="match status" value="1"/>
</dbReference>
<dbReference type="PROSITE" id="PS01332">
    <property type="entry name" value="HTH_RRF2_1"/>
    <property type="match status" value="1"/>
</dbReference>
<comment type="cofactor">
    <cofactor evidence="2">
        <name>[2Fe-2S] cluster</name>
        <dbReference type="ChEBI" id="CHEBI:190135"/>
    </cofactor>
</comment>
<dbReference type="OrthoDB" id="9795923at2"/>
<proteinExistence type="predicted"/>
<dbReference type="GO" id="GO:0003700">
    <property type="term" value="F:DNA-binding transcription factor activity"/>
    <property type="evidence" value="ECO:0007669"/>
    <property type="project" value="TreeGrafter"/>
</dbReference>
<dbReference type="InterPro" id="IPR036388">
    <property type="entry name" value="WH-like_DNA-bd_sf"/>
</dbReference>
<dbReference type="NCBIfam" id="TIGR00738">
    <property type="entry name" value="rrf2_super"/>
    <property type="match status" value="1"/>
</dbReference>
<dbReference type="InterPro" id="IPR036390">
    <property type="entry name" value="WH_DNA-bd_sf"/>
</dbReference>
<evidence type="ECO:0000313" key="5">
    <source>
        <dbReference type="Proteomes" id="UP000253314"/>
    </source>
</evidence>
<evidence type="ECO:0000256" key="1">
    <source>
        <dbReference type="ARBA" id="ARBA00023125"/>
    </source>
</evidence>
<sequence>MRLTQYTDYSLRVLIYLATQDREKLSNIKEIADVYRISKNHLMKVTFELGKLGYIETVRGRNGGIRLALQPETINIGEVVRQTEEDFYLVECFDADRNACIISPACRLKHLLNDALKAYISVLDQYTLADIVVNDKKLLELFSEQKN</sequence>
<dbReference type="RefSeq" id="WP_113806499.1">
    <property type="nucleotide sequence ID" value="NZ_QOCW01000013.1"/>
</dbReference>
<keyword evidence="1" id="KW-0238">DNA-binding</keyword>
<dbReference type="InterPro" id="IPR000944">
    <property type="entry name" value="Tscrpt_reg_Rrf2"/>
</dbReference>
<name>A0A366XU36_9BACI</name>
<accession>A0A366XU36</accession>
<dbReference type="InterPro" id="IPR030489">
    <property type="entry name" value="TR_Rrf2-type_CS"/>
</dbReference>
<comment type="caution">
    <text evidence="4">The sequence shown here is derived from an EMBL/GenBank/DDBJ whole genome shotgun (WGS) entry which is preliminary data.</text>
</comment>
<dbReference type="PANTHER" id="PTHR33221:SF4">
    <property type="entry name" value="HTH-TYPE TRANSCRIPTIONAL REPRESSOR NSRR"/>
    <property type="match status" value="1"/>
</dbReference>
<dbReference type="AlphaFoldDB" id="A0A366XU36"/>
<dbReference type="GO" id="GO:0005829">
    <property type="term" value="C:cytosol"/>
    <property type="evidence" value="ECO:0007669"/>
    <property type="project" value="TreeGrafter"/>
</dbReference>
<dbReference type="EMBL" id="QOCW01000013">
    <property type="protein sequence ID" value="RBW69068.1"/>
    <property type="molecule type" value="Genomic_DNA"/>
</dbReference>
<gene>
    <name evidence="4" type="ORF">DS031_12970</name>
</gene>
<keyword evidence="5" id="KW-1185">Reference proteome</keyword>